<keyword evidence="11" id="KW-0443">Lipid metabolism</keyword>
<evidence type="ECO:0000256" key="3">
    <source>
        <dbReference type="ARBA" id="ARBA00004651"/>
    </source>
</evidence>
<dbReference type="OrthoDB" id="9762009at2"/>
<dbReference type="InterPro" id="IPR025202">
    <property type="entry name" value="PLD-like_dom"/>
</dbReference>
<evidence type="ECO:0000256" key="2">
    <source>
        <dbReference type="ARBA" id="ARBA00004613"/>
    </source>
</evidence>
<evidence type="ECO:0000256" key="8">
    <source>
        <dbReference type="ARBA" id="ARBA00022692"/>
    </source>
</evidence>
<reference evidence="18 19" key="1">
    <citation type="journal article" date="2013" name="Antonie Van Leeuwenhoek">
        <title>Paracoccus zhejiangensis sp. nov., isolated from activated sludge in wastewater-treatment system.</title>
        <authorList>
            <person name="Wu Z.G."/>
            <person name="Zhang D.F."/>
            <person name="Liu Y.L."/>
            <person name="Wang F."/>
            <person name="Jiang X."/>
            <person name="Li C."/>
            <person name="Li S.P."/>
            <person name="Hong Q."/>
            <person name="Li W.J."/>
        </authorList>
    </citation>
    <scope>NUCLEOTIDE SEQUENCE [LARGE SCALE GENOMIC DNA]</scope>
    <source>
        <strain evidence="18 19">J6</strain>
    </source>
</reference>
<dbReference type="SUPFAM" id="SSF56024">
    <property type="entry name" value="Phospholipase D/nuclease"/>
    <property type="match status" value="2"/>
</dbReference>
<keyword evidence="8 16" id="KW-0812">Transmembrane</keyword>
<dbReference type="EMBL" id="CP025430">
    <property type="protein sequence ID" value="AUH64054.1"/>
    <property type="molecule type" value="Genomic_DNA"/>
</dbReference>
<dbReference type="EC" id="2.7.8.-" evidence="15"/>
<keyword evidence="14" id="KW-1208">Phospholipid metabolism</keyword>
<dbReference type="GO" id="GO:0008808">
    <property type="term" value="F:cardiolipin synthase activity"/>
    <property type="evidence" value="ECO:0007669"/>
    <property type="project" value="UniProtKB-UniRule"/>
</dbReference>
<evidence type="ECO:0000256" key="11">
    <source>
        <dbReference type="ARBA" id="ARBA00023098"/>
    </source>
</evidence>
<evidence type="ECO:0000256" key="9">
    <source>
        <dbReference type="ARBA" id="ARBA00022737"/>
    </source>
</evidence>
<evidence type="ECO:0000256" key="6">
    <source>
        <dbReference type="ARBA" id="ARBA00022525"/>
    </source>
</evidence>
<evidence type="ECO:0000256" key="14">
    <source>
        <dbReference type="ARBA" id="ARBA00023264"/>
    </source>
</evidence>
<evidence type="ECO:0000256" key="16">
    <source>
        <dbReference type="SAM" id="Phobius"/>
    </source>
</evidence>
<dbReference type="CDD" id="cd09152">
    <property type="entry name" value="PLDc_EcCLS_like_1"/>
    <property type="match status" value="1"/>
</dbReference>
<keyword evidence="4" id="KW-1003">Cell membrane</keyword>
<dbReference type="Pfam" id="PF13091">
    <property type="entry name" value="PLDc_2"/>
    <property type="match status" value="2"/>
</dbReference>
<proteinExistence type="predicted"/>
<keyword evidence="19" id="KW-1185">Reference proteome</keyword>
<dbReference type="Pfam" id="PF13396">
    <property type="entry name" value="PLDc_N"/>
    <property type="match status" value="1"/>
</dbReference>
<evidence type="ECO:0000256" key="4">
    <source>
        <dbReference type="ARBA" id="ARBA00022475"/>
    </source>
</evidence>
<evidence type="ECO:0000256" key="1">
    <source>
        <dbReference type="ARBA" id="ARBA00003145"/>
    </source>
</evidence>
<dbReference type="PANTHER" id="PTHR21248:SF22">
    <property type="entry name" value="PHOSPHOLIPASE D"/>
    <property type="match status" value="1"/>
</dbReference>
<dbReference type="RefSeq" id="WP_101752095.1">
    <property type="nucleotide sequence ID" value="NZ_CP025430.1"/>
</dbReference>
<evidence type="ECO:0000313" key="19">
    <source>
        <dbReference type="Proteomes" id="UP000234530"/>
    </source>
</evidence>
<dbReference type="InterPro" id="IPR022924">
    <property type="entry name" value="Cardiolipin_synthase"/>
</dbReference>
<dbReference type="SMART" id="SM00155">
    <property type="entry name" value="PLDc"/>
    <property type="match status" value="2"/>
</dbReference>
<comment type="subcellular location">
    <subcellularLocation>
        <location evidence="3">Cell membrane</location>
        <topology evidence="3">Multi-pass membrane protein</topology>
    </subcellularLocation>
    <subcellularLocation>
        <location evidence="2">Secreted</location>
    </subcellularLocation>
</comment>
<organism evidence="18 19">
    <name type="scientific">Paracoccus zhejiangensis</name>
    <dbReference type="NCBI Taxonomy" id="1077935"/>
    <lineage>
        <taxon>Bacteria</taxon>
        <taxon>Pseudomonadati</taxon>
        <taxon>Pseudomonadota</taxon>
        <taxon>Alphaproteobacteria</taxon>
        <taxon>Rhodobacterales</taxon>
        <taxon>Paracoccaceae</taxon>
        <taxon>Paracoccus</taxon>
    </lineage>
</organism>
<keyword evidence="13" id="KW-0594">Phospholipid biosynthesis</keyword>
<accession>A0A2H5EXQ1</accession>
<comment type="function">
    <text evidence="1">Could be a virulence factor.</text>
</comment>
<keyword evidence="7" id="KW-0808">Transferase</keyword>
<feature type="domain" description="PLD phosphodiesterase" evidence="17">
    <location>
        <begin position="213"/>
        <end position="240"/>
    </location>
</feature>
<keyword evidence="5" id="KW-0444">Lipid biosynthesis</keyword>
<evidence type="ECO:0000313" key="18">
    <source>
        <dbReference type="EMBL" id="AUH64054.1"/>
    </source>
</evidence>
<dbReference type="InterPro" id="IPR001736">
    <property type="entry name" value="PLipase_D/transphosphatidylase"/>
</dbReference>
<protein>
    <recommendedName>
        <fullName evidence="15">Cardiolipin synthase</fullName>
        <ecNumber evidence="15">2.7.8.-</ecNumber>
    </recommendedName>
</protein>
<keyword evidence="9" id="KW-0677">Repeat</keyword>
<evidence type="ECO:0000256" key="10">
    <source>
        <dbReference type="ARBA" id="ARBA00022989"/>
    </source>
</evidence>
<dbReference type="GO" id="GO:0005886">
    <property type="term" value="C:plasma membrane"/>
    <property type="evidence" value="ECO:0007669"/>
    <property type="project" value="UniProtKB-SubCell"/>
</dbReference>
<dbReference type="PANTHER" id="PTHR21248">
    <property type="entry name" value="CARDIOLIPIN SYNTHASE"/>
    <property type="match status" value="1"/>
</dbReference>
<dbReference type="InterPro" id="IPR027379">
    <property type="entry name" value="CLS_N"/>
</dbReference>
<dbReference type="GO" id="GO:0005576">
    <property type="term" value="C:extracellular region"/>
    <property type="evidence" value="ECO:0007669"/>
    <property type="project" value="UniProtKB-SubCell"/>
</dbReference>
<name>A0A2H5EXQ1_9RHOB</name>
<dbReference type="CDD" id="cd09158">
    <property type="entry name" value="PLDc_EcCLS_like_2"/>
    <property type="match status" value="1"/>
</dbReference>
<dbReference type="AlphaFoldDB" id="A0A2H5EXQ1"/>
<evidence type="ECO:0000256" key="5">
    <source>
        <dbReference type="ARBA" id="ARBA00022516"/>
    </source>
</evidence>
<evidence type="ECO:0000256" key="13">
    <source>
        <dbReference type="ARBA" id="ARBA00023209"/>
    </source>
</evidence>
<evidence type="ECO:0000259" key="17">
    <source>
        <dbReference type="PROSITE" id="PS50035"/>
    </source>
</evidence>
<keyword evidence="12 16" id="KW-0472">Membrane</keyword>
<keyword evidence="10 16" id="KW-1133">Transmembrane helix</keyword>
<dbReference type="Gene3D" id="3.30.870.10">
    <property type="entry name" value="Endonuclease Chain A"/>
    <property type="match status" value="2"/>
</dbReference>
<gene>
    <name evidence="18" type="primary">cls</name>
    <name evidence="18" type="ORF">CX676_07675</name>
</gene>
<sequence length="476" mass="52162">MIFVLLHVLIVIAVGLRILLRQNRQPDSRAAWLLVVIALPYIGAIAYVLLGETDIGHKRVARMQKVMAGLPRPDAAPGWDAPGNAAAIPELYRPLFAVGRSISGYAPVGGNSARLMANSDAAIDEMVADIDAAQDHVHLLFYIWLTDHNGTKMVEAMKRAAARGVTCRAMVDAIGSRDMTRSPDWAAMTAAGVHTAIALKTGNPLLPFLTGRIDLRNHRKIVVIDNRITYCGSQNCADPAFLPKAKFGPWVDAVMRFEGPIVRQNQHLFCSDWMVNVSEDLSALLRQPMPPAHAGFTAQAVGTGPTVRHSAMPEMFENLMYAARRELFVTTPYYVPDRAIQAGLCAAANRGVDTTIIFPARNDDFAVGAASRSYYEDLLTAGVKVWEFRPGLLHTKSMTLDGEITLIGSANMDRRSFDLNYENNILLADPATTAAMRARQQDYLGQSREVTLAEVENWGMGRRLWNNTLAIAGPVL</sequence>
<feature type="transmembrane region" description="Helical" evidence="16">
    <location>
        <begin position="31"/>
        <end position="50"/>
    </location>
</feature>
<dbReference type="GO" id="GO:0032049">
    <property type="term" value="P:cardiolipin biosynthetic process"/>
    <property type="evidence" value="ECO:0007669"/>
    <property type="project" value="UniProtKB-UniRule"/>
</dbReference>
<dbReference type="KEGG" id="pzh:CX676_07675"/>
<dbReference type="PROSITE" id="PS50035">
    <property type="entry name" value="PLD"/>
    <property type="match status" value="2"/>
</dbReference>
<feature type="domain" description="PLD phosphodiesterase" evidence="17">
    <location>
        <begin position="389"/>
        <end position="416"/>
    </location>
</feature>
<evidence type="ECO:0000256" key="12">
    <source>
        <dbReference type="ARBA" id="ARBA00023136"/>
    </source>
</evidence>
<dbReference type="NCBIfam" id="TIGR04265">
    <property type="entry name" value="bac_cardiolipin"/>
    <property type="match status" value="1"/>
</dbReference>
<evidence type="ECO:0000256" key="15">
    <source>
        <dbReference type="NCBIfam" id="TIGR04265"/>
    </source>
</evidence>
<evidence type="ECO:0000256" key="7">
    <source>
        <dbReference type="ARBA" id="ARBA00022679"/>
    </source>
</evidence>
<keyword evidence="6" id="KW-0964">Secreted</keyword>
<dbReference type="Proteomes" id="UP000234530">
    <property type="component" value="Chromosome"/>
</dbReference>